<evidence type="ECO:0000313" key="2">
    <source>
        <dbReference type="Proteomes" id="UP000541558"/>
    </source>
</evidence>
<name>A0A8H5AUK8_9AGAR</name>
<gene>
    <name evidence="1" type="ORF">D9611_012597</name>
</gene>
<dbReference type="Proteomes" id="UP000541558">
    <property type="component" value="Unassembled WGS sequence"/>
</dbReference>
<reference evidence="1 2" key="1">
    <citation type="journal article" date="2020" name="ISME J.">
        <title>Uncovering the hidden diversity of litter-decomposition mechanisms in mushroom-forming fungi.</title>
        <authorList>
            <person name="Floudas D."/>
            <person name="Bentzer J."/>
            <person name="Ahren D."/>
            <person name="Johansson T."/>
            <person name="Persson P."/>
            <person name="Tunlid A."/>
        </authorList>
    </citation>
    <scope>NUCLEOTIDE SEQUENCE [LARGE SCALE GENOMIC DNA]</scope>
    <source>
        <strain evidence="1 2">CBS 175.51</strain>
    </source>
</reference>
<organism evidence="1 2">
    <name type="scientific">Ephemerocybe angulata</name>
    <dbReference type="NCBI Taxonomy" id="980116"/>
    <lineage>
        <taxon>Eukaryota</taxon>
        <taxon>Fungi</taxon>
        <taxon>Dikarya</taxon>
        <taxon>Basidiomycota</taxon>
        <taxon>Agaricomycotina</taxon>
        <taxon>Agaricomycetes</taxon>
        <taxon>Agaricomycetidae</taxon>
        <taxon>Agaricales</taxon>
        <taxon>Agaricineae</taxon>
        <taxon>Psathyrellaceae</taxon>
        <taxon>Ephemerocybe</taxon>
    </lineage>
</organism>
<accession>A0A8H5AUK8</accession>
<comment type="caution">
    <text evidence="1">The sequence shown here is derived from an EMBL/GenBank/DDBJ whole genome shotgun (WGS) entry which is preliminary data.</text>
</comment>
<keyword evidence="2" id="KW-1185">Reference proteome</keyword>
<proteinExistence type="predicted"/>
<sequence>MADREELVSGPARSHHHMRGRAFWGRKRVREWWDWELQGFSWMETRYALKPA</sequence>
<protein>
    <submittedName>
        <fullName evidence="1">Uncharacterized protein</fullName>
    </submittedName>
</protein>
<dbReference type="AlphaFoldDB" id="A0A8H5AUK8"/>
<evidence type="ECO:0000313" key="1">
    <source>
        <dbReference type="EMBL" id="KAF5311360.1"/>
    </source>
</evidence>
<dbReference type="EMBL" id="JAACJK010000227">
    <property type="protein sequence ID" value="KAF5311360.1"/>
    <property type="molecule type" value="Genomic_DNA"/>
</dbReference>